<sequence length="293" mass="31745">MGTTLMTGATRGLGRYAAEHLLRSSEHLVVFARGEVPLAGPNLTVIPCDLTSFADIRRACEEFSDLDLPPLTRFVGNAGVQHTSTSDRTVDGFERTFAVNVLAYHLMLRLLMDRFGAGSRVLVVGSDVHFGTWQHGFGAIPPPRWDDVRKLAAPRPGGAREGRRAYATSKLGVIYLVHALQRRLPEGVDAYTYNPGFVPGTGLVRDAHPVGRAVVASIGQVLRLTPKAMGQERAGRVLAETVVGARLSEGGAYIDRGRVVPSSAESYDVEREEELWRVADELCGVAGYRADHG</sequence>
<dbReference type="InterPro" id="IPR020904">
    <property type="entry name" value="Sc_DH/Rdtase_CS"/>
</dbReference>
<evidence type="ECO:0000256" key="1">
    <source>
        <dbReference type="ARBA" id="ARBA00006484"/>
    </source>
</evidence>
<accession>A0ABP3CMX2</accession>
<evidence type="ECO:0000313" key="3">
    <source>
        <dbReference type="EMBL" id="GAA0210578.1"/>
    </source>
</evidence>
<dbReference type="Gene3D" id="3.40.50.720">
    <property type="entry name" value="NAD(P)-binding Rossmann-like Domain"/>
    <property type="match status" value="1"/>
</dbReference>
<dbReference type="RefSeq" id="WP_343931953.1">
    <property type="nucleotide sequence ID" value="NZ_BAAABU010000001.1"/>
</dbReference>
<dbReference type="Proteomes" id="UP001500416">
    <property type="component" value="Unassembled WGS sequence"/>
</dbReference>
<name>A0ABP3CMX2_9PSEU</name>
<proteinExistence type="inferred from homology"/>
<organism evidence="3 4">
    <name type="scientific">Saccharothrix mutabilis subsp. mutabilis</name>
    <dbReference type="NCBI Taxonomy" id="66855"/>
    <lineage>
        <taxon>Bacteria</taxon>
        <taxon>Bacillati</taxon>
        <taxon>Actinomycetota</taxon>
        <taxon>Actinomycetes</taxon>
        <taxon>Pseudonocardiales</taxon>
        <taxon>Pseudonocardiaceae</taxon>
        <taxon>Saccharothrix</taxon>
    </lineage>
</organism>
<dbReference type="PRINTS" id="PR00081">
    <property type="entry name" value="GDHRDH"/>
</dbReference>
<evidence type="ECO:0000256" key="2">
    <source>
        <dbReference type="ARBA" id="ARBA00023002"/>
    </source>
</evidence>
<comment type="similarity">
    <text evidence="1">Belongs to the short-chain dehydrogenases/reductases (SDR) family.</text>
</comment>
<dbReference type="EMBL" id="BAAABU010000001">
    <property type="protein sequence ID" value="GAA0210578.1"/>
    <property type="molecule type" value="Genomic_DNA"/>
</dbReference>
<dbReference type="InterPro" id="IPR002347">
    <property type="entry name" value="SDR_fam"/>
</dbReference>
<dbReference type="PANTHER" id="PTHR24320">
    <property type="entry name" value="RETINOL DEHYDROGENASE"/>
    <property type="match status" value="1"/>
</dbReference>
<dbReference type="InterPro" id="IPR036291">
    <property type="entry name" value="NAD(P)-bd_dom_sf"/>
</dbReference>
<dbReference type="SUPFAM" id="SSF51735">
    <property type="entry name" value="NAD(P)-binding Rossmann-fold domains"/>
    <property type="match status" value="1"/>
</dbReference>
<evidence type="ECO:0000313" key="4">
    <source>
        <dbReference type="Proteomes" id="UP001500416"/>
    </source>
</evidence>
<reference evidence="4" key="1">
    <citation type="journal article" date="2019" name="Int. J. Syst. Evol. Microbiol.">
        <title>The Global Catalogue of Microorganisms (GCM) 10K type strain sequencing project: providing services to taxonomists for standard genome sequencing and annotation.</title>
        <authorList>
            <consortium name="The Broad Institute Genomics Platform"/>
            <consortium name="The Broad Institute Genome Sequencing Center for Infectious Disease"/>
            <person name="Wu L."/>
            <person name="Ma J."/>
        </authorList>
    </citation>
    <scope>NUCLEOTIDE SEQUENCE [LARGE SCALE GENOMIC DNA]</scope>
    <source>
        <strain evidence="4">JCM 3380</strain>
    </source>
</reference>
<keyword evidence="4" id="KW-1185">Reference proteome</keyword>
<keyword evidence="2" id="KW-0560">Oxidoreductase</keyword>
<gene>
    <name evidence="3" type="ORF">GCM10010492_05440</name>
</gene>
<dbReference type="Pfam" id="PF00106">
    <property type="entry name" value="adh_short"/>
    <property type="match status" value="1"/>
</dbReference>
<dbReference type="PROSITE" id="PS00061">
    <property type="entry name" value="ADH_SHORT"/>
    <property type="match status" value="1"/>
</dbReference>
<protein>
    <submittedName>
        <fullName evidence="3">Protochlorophyllide reductase</fullName>
    </submittedName>
</protein>
<comment type="caution">
    <text evidence="3">The sequence shown here is derived from an EMBL/GenBank/DDBJ whole genome shotgun (WGS) entry which is preliminary data.</text>
</comment>
<dbReference type="PANTHER" id="PTHR24320:SF152">
    <property type="entry name" value="SHORT-CHAIN DEHYDROGENASE_REDUCTASE FAMILY PROTEIN"/>
    <property type="match status" value="1"/>
</dbReference>